<evidence type="ECO:0000313" key="2">
    <source>
        <dbReference type="Proteomes" id="UP001295420"/>
    </source>
</evidence>
<organism evidence="1 2">
    <name type="scientific">Vibrio owensii</name>
    <dbReference type="NCBI Taxonomy" id="696485"/>
    <lineage>
        <taxon>Bacteria</taxon>
        <taxon>Pseudomonadati</taxon>
        <taxon>Pseudomonadota</taxon>
        <taxon>Gammaproteobacteria</taxon>
        <taxon>Vibrionales</taxon>
        <taxon>Vibrionaceae</taxon>
        <taxon>Vibrio</taxon>
    </lineage>
</organism>
<protein>
    <recommendedName>
        <fullName evidence="3">Transposase family protein</fullName>
    </recommendedName>
</protein>
<evidence type="ECO:0000313" key="1">
    <source>
        <dbReference type="EMBL" id="CAH1541025.1"/>
    </source>
</evidence>
<gene>
    <name evidence="1" type="ORF">THF1D04_690002</name>
</gene>
<evidence type="ECO:0008006" key="3">
    <source>
        <dbReference type="Google" id="ProtNLM"/>
    </source>
</evidence>
<accession>A0AAU9QBI3</accession>
<name>A0AAU9QBI3_9VIBR</name>
<dbReference type="AlphaFoldDB" id="A0AAU9QBI3"/>
<proteinExistence type="predicted"/>
<dbReference type="EMBL" id="CAKMTQ010000066">
    <property type="protein sequence ID" value="CAH1541025.1"/>
    <property type="molecule type" value="Genomic_DNA"/>
</dbReference>
<sequence>MLFEIEDFLDDFSDPREENKVIYPFSSLIFMSLCAVASGAET</sequence>
<comment type="caution">
    <text evidence="1">The sequence shown here is derived from an EMBL/GenBank/DDBJ whole genome shotgun (WGS) entry which is preliminary data.</text>
</comment>
<dbReference type="Proteomes" id="UP001295420">
    <property type="component" value="Unassembled WGS sequence"/>
</dbReference>
<reference evidence="1" key="1">
    <citation type="submission" date="2022-01" db="EMBL/GenBank/DDBJ databases">
        <authorList>
            <person name="Lagorce A."/>
        </authorList>
    </citation>
    <scope>NUCLEOTIDE SEQUENCE</scope>
    <source>
        <strain evidence="1">Th15_F1_D04</strain>
    </source>
</reference>